<dbReference type="SUPFAM" id="SSF47203">
    <property type="entry name" value="Acyl-CoA dehydrogenase C-terminal domain-like"/>
    <property type="match status" value="1"/>
</dbReference>
<dbReference type="InterPro" id="IPR013107">
    <property type="entry name" value="Acyl-CoA_DH_C"/>
</dbReference>
<comment type="caution">
    <text evidence="5">The sequence shown here is derived from an EMBL/GenBank/DDBJ whole genome shotgun (WGS) entry which is preliminary data.</text>
</comment>
<evidence type="ECO:0000259" key="4">
    <source>
        <dbReference type="Pfam" id="PF08028"/>
    </source>
</evidence>
<proteinExistence type="predicted"/>
<dbReference type="Proteomes" id="UP001185927">
    <property type="component" value="Unassembled WGS sequence"/>
</dbReference>
<keyword evidence="1" id="KW-0560">Oxidoreductase</keyword>
<gene>
    <name evidence="5" type="ORF">R3Q16_34985</name>
</gene>
<dbReference type="InterPro" id="IPR013786">
    <property type="entry name" value="AcylCoA_DH/ox_N"/>
</dbReference>
<dbReference type="InterPro" id="IPR036250">
    <property type="entry name" value="AcylCo_DH-like_C"/>
</dbReference>
<evidence type="ECO:0000256" key="1">
    <source>
        <dbReference type="ARBA" id="ARBA00023002"/>
    </source>
</evidence>
<dbReference type="InterPro" id="IPR037069">
    <property type="entry name" value="AcylCoA_DH/ox_N_sf"/>
</dbReference>
<dbReference type="InterPro" id="IPR046373">
    <property type="entry name" value="Acyl-CoA_Oxase/DH_mid-dom_sf"/>
</dbReference>
<evidence type="ECO:0000256" key="2">
    <source>
        <dbReference type="SAM" id="MobiDB-lite"/>
    </source>
</evidence>
<dbReference type="RefSeq" id="WP_317546478.1">
    <property type="nucleotide sequence ID" value="NZ_JAWLKB010000086.1"/>
</dbReference>
<protein>
    <submittedName>
        <fullName evidence="5">Acyl-CoA dehydrogenase family protein</fullName>
    </submittedName>
</protein>
<dbReference type="Gene3D" id="2.40.110.10">
    <property type="entry name" value="Butyryl-CoA Dehydrogenase, subunit A, domain 2"/>
    <property type="match status" value="1"/>
</dbReference>
<dbReference type="EMBL" id="JAWLKB010000086">
    <property type="protein sequence ID" value="MDV6271792.1"/>
    <property type="molecule type" value="Genomic_DNA"/>
</dbReference>
<feature type="domain" description="Acyl-CoA dehydrogenase/oxidase N-terminal" evidence="3">
    <location>
        <begin position="367"/>
        <end position="470"/>
    </location>
</feature>
<dbReference type="Gene3D" id="1.10.540.10">
    <property type="entry name" value="Acyl-CoA dehydrogenase/oxidase, N-terminal domain"/>
    <property type="match status" value="1"/>
</dbReference>
<dbReference type="PANTHER" id="PTHR43884">
    <property type="entry name" value="ACYL-COA DEHYDROGENASE"/>
    <property type="match status" value="1"/>
</dbReference>
<evidence type="ECO:0000313" key="6">
    <source>
        <dbReference type="Proteomes" id="UP001185927"/>
    </source>
</evidence>
<keyword evidence="6" id="KW-1185">Reference proteome</keyword>
<evidence type="ECO:0000259" key="3">
    <source>
        <dbReference type="Pfam" id="PF02771"/>
    </source>
</evidence>
<sequence length="754" mass="78860">MTTIDATSTSVDGNSVTDIETGGENFTPESTLDRWIAESSGFQVAPAQESAFAAELREAGLVTTLGLLAPVDFGAAVQFVRRIAVVSLGVAADAADLVEAVAYVDKFGTSDQIAQVEQATAAGRPVGVAIRTADPAGLGQDDVVAASRVRSKWKSHLIVVPVDAPGGARSTALVSIVDGAVPVAGTVVEKESLLVGSRVRSGVELVLWSAALLGGVEQVVNAAAVVAREHGKPWSGRTYERVIDDPYVIVRFGRLRAEFHAVDRLLRDTVAGSDADHVAAAELLYSAASQLVTLVYTELPELVGAGAENSDELWAAATTLRRAALRKSVAWVESIAGQSLLKADADTGSVQPTPVVAESGIPVLRSHEEAVAVARALADRLAVDAVARDHDRRHGFAELQDLARTGLLGLTVPTEFGGSGASIATVIEVVRIIATADGSIAQILQPHFGALDVIDLTGTPDQKRYFFAEALGGARFGNATGELGTKAAGDIRTRLIHSPDGGFKVDGNKAYATGSYSADWVPVSVRDPAGNRASAVVSRTAEGVEIVDDWSGFGQRTTASGSARFTGVRIFEHHVIATWRAGEGSHLMGATANLVHGAVNVGIAAGALAATKNYVLTKARPSKDLPIESVVEDPHVVRRYGLLAARLAVAESGLARAADLVDAAGVDQTPASISAATIAAAETEALGSEIGLEIASELFALSGASSSRSELGLDRFWRDIRTHSLHDHMIWKYHQSGDALLSGAYYFGNRRTLY</sequence>
<dbReference type="PANTHER" id="PTHR43884:SF12">
    <property type="entry name" value="ISOVALERYL-COA DEHYDROGENASE, MITOCHONDRIAL-RELATED"/>
    <property type="match status" value="1"/>
</dbReference>
<organism evidence="5 6">
    <name type="scientific">Rhodococcus globerulus</name>
    <dbReference type="NCBI Taxonomy" id="33008"/>
    <lineage>
        <taxon>Bacteria</taxon>
        <taxon>Bacillati</taxon>
        <taxon>Actinomycetota</taxon>
        <taxon>Actinomycetes</taxon>
        <taxon>Mycobacteriales</taxon>
        <taxon>Nocardiaceae</taxon>
        <taxon>Rhodococcus</taxon>
    </lineage>
</organism>
<dbReference type="SUPFAM" id="SSF56645">
    <property type="entry name" value="Acyl-CoA dehydrogenase NM domain-like"/>
    <property type="match status" value="1"/>
</dbReference>
<dbReference type="Gene3D" id="1.20.140.10">
    <property type="entry name" value="Butyryl-CoA Dehydrogenase, subunit A, domain 3"/>
    <property type="match status" value="2"/>
</dbReference>
<dbReference type="InterPro" id="IPR009100">
    <property type="entry name" value="AcylCoA_DH/oxidase_NM_dom_sf"/>
</dbReference>
<dbReference type="Pfam" id="PF08028">
    <property type="entry name" value="Acyl-CoA_dh_2"/>
    <property type="match status" value="1"/>
</dbReference>
<feature type="domain" description="Acyl-CoA dehydrogenase C-terminal" evidence="4">
    <location>
        <begin position="594"/>
        <end position="729"/>
    </location>
</feature>
<feature type="region of interest" description="Disordered" evidence="2">
    <location>
        <begin position="1"/>
        <end position="28"/>
    </location>
</feature>
<reference evidence="5 6" key="1">
    <citation type="submission" date="2023-10" db="EMBL/GenBank/DDBJ databases">
        <title>Development of a sustainable strategy for remediation of hydrocarbon-contaminated territories based on the waste exchange concept.</title>
        <authorList>
            <person name="Krivoruchko A."/>
        </authorList>
    </citation>
    <scope>NUCLEOTIDE SEQUENCE [LARGE SCALE GENOMIC DNA]</scope>
    <source>
        <strain evidence="5 6">IEGM 1203</strain>
    </source>
</reference>
<name>A0ABU4C5K5_RHOGO</name>
<accession>A0ABU4C5K5</accession>
<feature type="compositionally biased region" description="Polar residues" evidence="2">
    <location>
        <begin position="1"/>
        <end position="18"/>
    </location>
</feature>
<evidence type="ECO:0000313" key="5">
    <source>
        <dbReference type="EMBL" id="MDV6271792.1"/>
    </source>
</evidence>
<dbReference type="Pfam" id="PF02771">
    <property type="entry name" value="Acyl-CoA_dh_N"/>
    <property type="match status" value="1"/>
</dbReference>